<dbReference type="OrthoDB" id="8908742at2"/>
<evidence type="ECO:0000313" key="3">
    <source>
        <dbReference type="Proteomes" id="UP000185657"/>
    </source>
</evidence>
<evidence type="ECO:0000313" key="2">
    <source>
        <dbReference type="EMBL" id="OAD42753.1"/>
    </source>
</evidence>
<dbReference type="Proteomes" id="UP000185680">
    <property type="component" value="Chromosome"/>
</dbReference>
<reference evidence="1 4" key="2">
    <citation type="submission" date="2016-10" db="EMBL/GenBank/DDBJ databases">
        <title>Hydorgenophaga sp. LPB0072 isolated from gastropod.</title>
        <authorList>
            <person name="Kim E."/>
            <person name="Yi H."/>
        </authorList>
    </citation>
    <scope>NUCLEOTIDE SEQUENCE [LARGE SCALE GENOMIC DNA]</scope>
    <source>
        <strain evidence="1 4">LPB0072</strain>
    </source>
</reference>
<evidence type="ECO:0000313" key="1">
    <source>
        <dbReference type="EMBL" id="AOW13101.1"/>
    </source>
</evidence>
<dbReference type="KEGG" id="hyl:LPB072_09805"/>
<dbReference type="EMBL" id="LVWD01000007">
    <property type="protein sequence ID" value="OAD42753.1"/>
    <property type="molecule type" value="Genomic_DNA"/>
</dbReference>
<reference evidence="2 3" key="1">
    <citation type="submission" date="2016-02" db="EMBL/GenBank/DDBJ databases">
        <title>Draft genome sequence of Hydrogenophaga sp. LPB0072.</title>
        <authorList>
            <person name="Shin S.-K."/>
            <person name="Yi H."/>
        </authorList>
    </citation>
    <scope>NUCLEOTIDE SEQUENCE [LARGE SCALE GENOMIC DNA]</scope>
    <source>
        <strain evidence="2 3">LPB0072</strain>
    </source>
</reference>
<dbReference type="AlphaFoldDB" id="A0A162T2S4"/>
<keyword evidence="3" id="KW-1185">Reference proteome</keyword>
<evidence type="ECO:0000313" key="4">
    <source>
        <dbReference type="Proteomes" id="UP000185680"/>
    </source>
</evidence>
<protein>
    <submittedName>
        <fullName evidence="1">Uncharacterized protein</fullName>
    </submittedName>
</protein>
<sequence>MGPTTTVAIDPQPAAPNVSIWAQGDAVWAEKLVKQRETDVAMDWPETLLEAFGLRMAIHGMRISRNMMMCDRRYAVQQLMSAFTLKDDELHDLAAKLFFHFEERQTGRPPLH</sequence>
<dbReference type="RefSeq" id="WP_066088211.1">
    <property type="nucleotide sequence ID" value="NZ_CP017476.1"/>
</dbReference>
<dbReference type="Proteomes" id="UP000185657">
    <property type="component" value="Unassembled WGS sequence"/>
</dbReference>
<dbReference type="EMBL" id="CP017476">
    <property type="protein sequence ID" value="AOW13101.1"/>
    <property type="molecule type" value="Genomic_DNA"/>
</dbReference>
<accession>A0A162T2S4</accession>
<organism evidence="1 4">
    <name type="scientific">Hydrogenophaga crassostreae</name>
    <dbReference type="NCBI Taxonomy" id="1763535"/>
    <lineage>
        <taxon>Bacteria</taxon>
        <taxon>Pseudomonadati</taxon>
        <taxon>Pseudomonadota</taxon>
        <taxon>Betaproteobacteria</taxon>
        <taxon>Burkholderiales</taxon>
        <taxon>Comamonadaceae</taxon>
        <taxon>Hydrogenophaga</taxon>
    </lineage>
</organism>
<proteinExistence type="predicted"/>
<name>A0A162T2S4_9BURK</name>
<gene>
    <name evidence="1" type="ORF">LPB072_09805</name>
    <name evidence="2" type="ORF">LPB72_07565</name>
</gene>